<dbReference type="GeneID" id="105361272"/>
<keyword evidence="3 5" id="KW-0949">S-adenosyl-L-methionine</keyword>
<keyword evidence="4 5" id="KW-0694">RNA-binding</keyword>
<dbReference type="KEGG" id="csol:105361272"/>
<evidence type="ECO:0000256" key="1">
    <source>
        <dbReference type="ARBA" id="ARBA00022603"/>
    </source>
</evidence>
<evidence type="ECO:0000313" key="8">
    <source>
        <dbReference type="RefSeq" id="XP_011496689.1"/>
    </source>
</evidence>
<protein>
    <submittedName>
        <fullName evidence="8">Probable 28S rRNA (Cytosine-C(5))-methyltransferase</fullName>
    </submittedName>
</protein>
<dbReference type="GO" id="GO:0003723">
    <property type="term" value="F:RNA binding"/>
    <property type="evidence" value="ECO:0007669"/>
    <property type="project" value="UniProtKB-UniRule"/>
</dbReference>
<accession>A0AAJ6YEQ9</accession>
<dbReference type="Gene3D" id="3.40.50.150">
    <property type="entry name" value="Vaccinia Virus protein VP39"/>
    <property type="match status" value="1"/>
</dbReference>
<reference evidence="8" key="1">
    <citation type="submission" date="2025-08" db="UniProtKB">
        <authorList>
            <consortium name="RefSeq"/>
        </authorList>
    </citation>
    <scope>IDENTIFICATION</scope>
</reference>
<dbReference type="CDD" id="cd02440">
    <property type="entry name" value="AdoMet_MTases"/>
    <property type="match status" value="1"/>
</dbReference>
<keyword evidence="1 5" id="KW-0489">Methyltransferase</keyword>
<keyword evidence="2 5" id="KW-0808">Transferase</keyword>
<comment type="caution">
    <text evidence="5">Lacks conserved residue(s) required for the propagation of feature annotation.</text>
</comment>
<dbReference type="Gene3D" id="3.30.70.1170">
    <property type="entry name" value="Sun protein, domain 3"/>
    <property type="match status" value="1"/>
</dbReference>
<dbReference type="Pfam" id="PF21148">
    <property type="entry name" value="NSUN5_fdxn-like"/>
    <property type="match status" value="1"/>
</dbReference>
<evidence type="ECO:0000256" key="2">
    <source>
        <dbReference type="ARBA" id="ARBA00022679"/>
    </source>
</evidence>
<dbReference type="InterPro" id="IPR023267">
    <property type="entry name" value="RCMT"/>
</dbReference>
<feature type="binding site" evidence="5">
    <location>
        <position position="295"/>
    </location>
    <ligand>
        <name>S-adenosyl-L-methionine</name>
        <dbReference type="ChEBI" id="CHEBI:59789"/>
    </ligand>
</feature>
<dbReference type="PANTHER" id="PTHR22807:SF4">
    <property type="entry name" value="28S RRNA (CYTOSINE-C(5))-METHYLTRANSFERASE"/>
    <property type="match status" value="1"/>
</dbReference>
<dbReference type="AlphaFoldDB" id="A0AAJ6YEQ9"/>
<dbReference type="GO" id="GO:0005730">
    <property type="term" value="C:nucleolus"/>
    <property type="evidence" value="ECO:0007669"/>
    <property type="project" value="TreeGrafter"/>
</dbReference>
<dbReference type="Pfam" id="PF21153">
    <property type="entry name" value="NSUN5_N"/>
    <property type="match status" value="1"/>
</dbReference>
<dbReference type="GO" id="GO:0008173">
    <property type="term" value="F:RNA methyltransferase activity"/>
    <property type="evidence" value="ECO:0007669"/>
    <property type="project" value="InterPro"/>
</dbReference>
<dbReference type="PANTHER" id="PTHR22807">
    <property type="entry name" value="NOP2 YEAST -RELATED NOL1/NOP2/FMU SUN DOMAIN-CONTAINING"/>
    <property type="match status" value="1"/>
</dbReference>
<dbReference type="InterPro" id="IPR001678">
    <property type="entry name" value="MeTrfase_RsmB-F_NOP2_dom"/>
</dbReference>
<dbReference type="RefSeq" id="XP_011496689.1">
    <property type="nucleotide sequence ID" value="XM_011498387.1"/>
</dbReference>
<evidence type="ECO:0000259" key="6">
    <source>
        <dbReference type="PROSITE" id="PS51686"/>
    </source>
</evidence>
<dbReference type="CTD" id="55695"/>
<evidence type="ECO:0000256" key="5">
    <source>
        <dbReference type="PROSITE-ProRule" id="PRU01023"/>
    </source>
</evidence>
<name>A0AAJ6YEQ9_9HYME</name>
<evidence type="ECO:0000256" key="3">
    <source>
        <dbReference type="ARBA" id="ARBA00022691"/>
    </source>
</evidence>
<comment type="similarity">
    <text evidence="5">Belongs to the class I-like SAM-binding methyltransferase superfamily. RsmB/NOP family.</text>
</comment>
<dbReference type="PROSITE" id="PS51686">
    <property type="entry name" value="SAM_MT_RSMB_NOP"/>
    <property type="match status" value="1"/>
</dbReference>
<dbReference type="GO" id="GO:0070475">
    <property type="term" value="P:rRNA base methylation"/>
    <property type="evidence" value="ECO:0007669"/>
    <property type="project" value="TreeGrafter"/>
</dbReference>
<sequence>MNQENMSTGFVHSVRVPRLYKESSKIVKKVFVDGSSFKTLISQLNHPNVQGIYALVSNTLQYSKKLDYLIDQNKILIDNPRLDCWLAKVLITELLWGKKELKSNAKPIETILSYKVKLLQSLEQNLDATVDPYDNKRVQFPRYIRINTLLTSIDEVLDTFYNDGWNLLPRCENYTSHLETLSSLTNENFIQDFHIPEVLVFPPGTKFYDHPDHLKGKLLLQDKASCLPAFILNPKPGGEILDICAAPGMKSTHLAAIINNNGKIYAVEMNENRYKNLCEFISLANAKCIETVQSDALKISPEQYANVKYILVDPSCSGSGIIDRIETREENSQQLQYRLKKLQYVQSMLLTYALLNFPNVRKVIYSTCSMYLEENESVVDIALKRAGDMFKLVNLKKKLKNEWHNFGSSEYTVDGNKCLYALPEKDLCRGFFMAMFKRKTKVLDEVELNSDTCKISNINNELKSTEDNELPIKRKKKSFE</sequence>
<dbReference type="InterPro" id="IPR049561">
    <property type="entry name" value="NSUN5_7_fdxn-like"/>
</dbReference>
<keyword evidence="7" id="KW-1185">Reference proteome</keyword>
<dbReference type="SUPFAM" id="SSF53335">
    <property type="entry name" value="S-adenosyl-L-methionine-dependent methyltransferases"/>
    <property type="match status" value="1"/>
</dbReference>
<gene>
    <name evidence="8" type="primary">LOC105361272</name>
</gene>
<dbReference type="PRINTS" id="PR02008">
    <property type="entry name" value="RCMTFAMILY"/>
</dbReference>
<evidence type="ECO:0000313" key="7">
    <source>
        <dbReference type="Proteomes" id="UP000695007"/>
    </source>
</evidence>
<feature type="active site" description="Nucleophile" evidence="5">
    <location>
        <position position="368"/>
    </location>
</feature>
<evidence type="ECO:0000256" key="4">
    <source>
        <dbReference type="ARBA" id="ARBA00022884"/>
    </source>
</evidence>
<proteinExistence type="inferred from homology"/>
<feature type="domain" description="SAM-dependent MTase RsmB/NOP-type" evidence="6">
    <location>
        <begin position="132"/>
        <end position="439"/>
    </location>
</feature>
<dbReference type="Pfam" id="PF01189">
    <property type="entry name" value="Methyltr_RsmB-F"/>
    <property type="match status" value="1"/>
</dbReference>
<dbReference type="InterPro" id="IPR048889">
    <property type="entry name" value="NSUN5_RCM1_N"/>
</dbReference>
<dbReference type="Proteomes" id="UP000695007">
    <property type="component" value="Unplaced"/>
</dbReference>
<organism evidence="7 8">
    <name type="scientific">Ceratosolen solmsi marchali</name>
    <dbReference type="NCBI Taxonomy" id="326594"/>
    <lineage>
        <taxon>Eukaryota</taxon>
        <taxon>Metazoa</taxon>
        <taxon>Ecdysozoa</taxon>
        <taxon>Arthropoda</taxon>
        <taxon>Hexapoda</taxon>
        <taxon>Insecta</taxon>
        <taxon>Pterygota</taxon>
        <taxon>Neoptera</taxon>
        <taxon>Endopterygota</taxon>
        <taxon>Hymenoptera</taxon>
        <taxon>Apocrita</taxon>
        <taxon>Proctotrupomorpha</taxon>
        <taxon>Chalcidoidea</taxon>
        <taxon>Agaonidae</taxon>
        <taxon>Agaoninae</taxon>
        <taxon>Ceratosolen</taxon>
    </lineage>
</organism>
<dbReference type="InterPro" id="IPR029063">
    <property type="entry name" value="SAM-dependent_MTases_sf"/>
</dbReference>
<dbReference type="InterPro" id="IPR049560">
    <property type="entry name" value="MeTrfase_RsmB-F_NOP2_cat"/>
</dbReference>
<feature type="binding site" evidence="5">
    <location>
        <position position="268"/>
    </location>
    <ligand>
        <name>S-adenosyl-L-methionine</name>
        <dbReference type="ChEBI" id="CHEBI:59789"/>
    </ligand>
</feature>
<feature type="binding site" evidence="5">
    <location>
        <position position="313"/>
    </location>
    <ligand>
        <name>S-adenosyl-L-methionine</name>
        <dbReference type="ChEBI" id="CHEBI:59789"/>
    </ligand>
</feature>